<feature type="compositionally biased region" description="Acidic residues" evidence="1">
    <location>
        <begin position="111"/>
        <end position="121"/>
    </location>
</feature>
<accession>T0Q2D7</accession>
<keyword evidence="2" id="KW-1133">Transmembrane helix</keyword>
<evidence type="ECO:0000313" key="3">
    <source>
        <dbReference type="EMBL" id="EQC27545.1"/>
    </source>
</evidence>
<sequence>MAEEAEVESFGPPEPVAPWNWSSIPDYGPVQQYQHVLAFLLIGVGMTLIYEYTTYFDQVSREFAYPLIWIAIFFRLLAHLSPRELSEDEEIVAREKAEALAFKQRLAALANDDDEDEDDANEVQPSADALRAKKQQ</sequence>
<reference evidence="3 4" key="1">
    <citation type="submission" date="2012-04" db="EMBL/GenBank/DDBJ databases">
        <title>The Genome Sequence of Saprolegnia declina VS20.</title>
        <authorList>
            <consortium name="The Broad Institute Genome Sequencing Platform"/>
            <person name="Russ C."/>
            <person name="Nusbaum C."/>
            <person name="Tyler B."/>
            <person name="van West P."/>
            <person name="Dieguez-Uribeondo J."/>
            <person name="de Bruijn I."/>
            <person name="Tripathy S."/>
            <person name="Jiang R."/>
            <person name="Young S.K."/>
            <person name="Zeng Q."/>
            <person name="Gargeya S."/>
            <person name="Fitzgerald M."/>
            <person name="Haas B."/>
            <person name="Abouelleil A."/>
            <person name="Alvarado L."/>
            <person name="Arachchi H.M."/>
            <person name="Berlin A."/>
            <person name="Chapman S.B."/>
            <person name="Goldberg J."/>
            <person name="Griggs A."/>
            <person name="Gujja S."/>
            <person name="Hansen M."/>
            <person name="Howarth C."/>
            <person name="Imamovic A."/>
            <person name="Larimer J."/>
            <person name="McCowen C."/>
            <person name="Montmayeur A."/>
            <person name="Murphy C."/>
            <person name="Neiman D."/>
            <person name="Pearson M."/>
            <person name="Priest M."/>
            <person name="Roberts A."/>
            <person name="Saif S."/>
            <person name="Shea T."/>
            <person name="Sisk P."/>
            <person name="Sykes S."/>
            <person name="Wortman J."/>
            <person name="Nusbaum C."/>
            <person name="Birren B."/>
        </authorList>
    </citation>
    <scope>NUCLEOTIDE SEQUENCE [LARGE SCALE GENOMIC DNA]</scope>
    <source>
        <strain evidence="3 4">VS20</strain>
    </source>
</reference>
<dbReference type="Proteomes" id="UP000030762">
    <property type="component" value="Unassembled WGS sequence"/>
</dbReference>
<name>T0Q2D7_SAPDV</name>
<dbReference type="InParanoid" id="T0Q2D7"/>
<dbReference type="GeneID" id="19955329"/>
<gene>
    <name evidence="3" type="ORF">SDRG_14602</name>
</gene>
<dbReference type="eggNOG" id="ENOG502S9MJ">
    <property type="taxonomic scope" value="Eukaryota"/>
</dbReference>
<evidence type="ECO:0000256" key="2">
    <source>
        <dbReference type="SAM" id="Phobius"/>
    </source>
</evidence>
<dbReference type="RefSeq" id="XP_008618965.1">
    <property type="nucleotide sequence ID" value="XM_008620743.1"/>
</dbReference>
<dbReference type="OrthoDB" id="158012at2759"/>
<dbReference type="VEuPathDB" id="FungiDB:SDRG_14602"/>
<keyword evidence="2" id="KW-0812">Transmembrane</keyword>
<dbReference type="OMA" id="PWKRDNI"/>
<feature type="region of interest" description="Disordered" evidence="1">
    <location>
        <begin position="111"/>
        <end position="136"/>
    </location>
</feature>
<keyword evidence="4" id="KW-1185">Reference proteome</keyword>
<proteinExistence type="predicted"/>
<protein>
    <submittedName>
        <fullName evidence="3">Uncharacterized protein</fullName>
    </submittedName>
</protein>
<organism evidence="3 4">
    <name type="scientific">Saprolegnia diclina (strain VS20)</name>
    <dbReference type="NCBI Taxonomy" id="1156394"/>
    <lineage>
        <taxon>Eukaryota</taxon>
        <taxon>Sar</taxon>
        <taxon>Stramenopiles</taxon>
        <taxon>Oomycota</taxon>
        <taxon>Saprolegniomycetes</taxon>
        <taxon>Saprolegniales</taxon>
        <taxon>Saprolegniaceae</taxon>
        <taxon>Saprolegnia</taxon>
    </lineage>
</organism>
<evidence type="ECO:0000313" key="4">
    <source>
        <dbReference type="Proteomes" id="UP000030762"/>
    </source>
</evidence>
<dbReference type="EMBL" id="JH767206">
    <property type="protein sequence ID" value="EQC27545.1"/>
    <property type="molecule type" value="Genomic_DNA"/>
</dbReference>
<keyword evidence="2" id="KW-0472">Membrane</keyword>
<feature type="transmembrane region" description="Helical" evidence="2">
    <location>
        <begin position="33"/>
        <end position="51"/>
    </location>
</feature>
<dbReference type="AlphaFoldDB" id="T0Q2D7"/>
<evidence type="ECO:0000256" key="1">
    <source>
        <dbReference type="SAM" id="MobiDB-lite"/>
    </source>
</evidence>